<accession>A0A9P1N7Y7</accession>
<dbReference type="AlphaFoldDB" id="A0A9P1N7Y7"/>
<dbReference type="EMBL" id="CANHGI010000005">
    <property type="protein sequence ID" value="CAI5453114.1"/>
    <property type="molecule type" value="Genomic_DNA"/>
</dbReference>
<dbReference type="PANTHER" id="PTHR24340:SF107">
    <property type="entry name" value="HOMEOBOX DOMAIN-CONTAINING PROTEIN"/>
    <property type="match status" value="1"/>
</dbReference>
<dbReference type="GO" id="GO:0005634">
    <property type="term" value="C:nucleus"/>
    <property type="evidence" value="ECO:0007669"/>
    <property type="project" value="UniProtKB-SubCell"/>
</dbReference>
<proteinExistence type="predicted"/>
<evidence type="ECO:0000256" key="5">
    <source>
        <dbReference type="PROSITE-ProRule" id="PRU00108"/>
    </source>
</evidence>
<evidence type="ECO:0000256" key="2">
    <source>
        <dbReference type="ARBA" id="ARBA00023125"/>
    </source>
</evidence>
<sequence>MQYFGSFQPQYPSDFASYNPSAQYLYPASTHPQFATKFSVNRFGNGNQLSIGLTTTPQNIMGISVGRRKRRVLFSPQQVNELERRFRASKYLSAQDREVLARSISLTPTQVKIWFQNQRYKHKRQEKERRMDGNGKYVDSDDGGSESPISHGSGACSPSFNRMKIEKDDEEKPCHVFTSPVTNDAACLPDLSQQSFPYQVYPQNTYMPQGFAFAYPTPATYPPPQCFGNFQRL</sequence>
<dbReference type="CDD" id="cd00086">
    <property type="entry name" value="homeodomain"/>
    <property type="match status" value="1"/>
</dbReference>
<dbReference type="InterPro" id="IPR050394">
    <property type="entry name" value="Homeobox_NK-like"/>
</dbReference>
<dbReference type="GO" id="GO:0000978">
    <property type="term" value="F:RNA polymerase II cis-regulatory region sequence-specific DNA binding"/>
    <property type="evidence" value="ECO:0007669"/>
    <property type="project" value="TreeGrafter"/>
</dbReference>
<evidence type="ECO:0000313" key="9">
    <source>
        <dbReference type="EMBL" id="CAI5453114.1"/>
    </source>
</evidence>
<dbReference type="InterPro" id="IPR017970">
    <property type="entry name" value="Homeobox_CS"/>
</dbReference>
<keyword evidence="4 5" id="KW-0539">Nucleus</keyword>
<dbReference type="FunFam" id="1.10.10.60:FF:000678">
    <property type="entry name" value="C. Elegans Homeobox"/>
    <property type="match status" value="1"/>
</dbReference>
<feature type="region of interest" description="Disordered" evidence="7">
    <location>
        <begin position="124"/>
        <end position="160"/>
    </location>
</feature>
<reference evidence="9" key="1">
    <citation type="submission" date="2022-11" db="EMBL/GenBank/DDBJ databases">
        <authorList>
            <person name="Kikuchi T."/>
        </authorList>
    </citation>
    <scope>NUCLEOTIDE SEQUENCE</scope>
    <source>
        <strain evidence="9">PS1010</strain>
    </source>
</reference>
<dbReference type="SUPFAM" id="SSF46689">
    <property type="entry name" value="Homeodomain-like"/>
    <property type="match status" value="1"/>
</dbReference>
<dbReference type="OrthoDB" id="3137333at2759"/>
<dbReference type="Pfam" id="PF00046">
    <property type="entry name" value="Homeodomain"/>
    <property type="match status" value="1"/>
</dbReference>
<dbReference type="Proteomes" id="UP001152747">
    <property type="component" value="Unassembled WGS sequence"/>
</dbReference>
<evidence type="ECO:0000259" key="8">
    <source>
        <dbReference type="PROSITE" id="PS50071"/>
    </source>
</evidence>
<evidence type="ECO:0000256" key="6">
    <source>
        <dbReference type="RuleBase" id="RU000682"/>
    </source>
</evidence>
<organism evidence="9 10">
    <name type="scientific">Caenorhabditis angaria</name>
    <dbReference type="NCBI Taxonomy" id="860376"/>
    <lineage>
        <taxon>Eukaryota</taxon>
        <taxon>Metazoa</taxon>
        <taxon>Ecdysozoa</taxon>
        <taxon>Nematoda</taxon>
        <taxon>Chromadorea</taxon>
        <taxon>Rhabditida</taxon>
        <taxon>Rhabditina</taxon>
        <taxon>Rhabditomorpha</taxon>
        <taxon>Rhabditoidea</taxon>
        <taxon>Rhabditidae</taxon>
        <taxon>Peloderinae</taxon>
        <taxon>Caenorhabditis</taxon>
    </lineage>
</organism>
<dbReference type="PANTHER" id="PTHR24340">
    <property type="entry name" value="HOMEOBOX PROTEIN NKX"/>
    <property type="match status" value="1"/>
</dbReference>
<protein>
    <recommendedName>
        <fullName evidence="8">Homeobox domain-containing protein</fullName>
    </recommendedName>
</protein>
<evidence type="ECO:0000256" key="7">
    <source>
        <dbReference type="SAM" id="MobiDB-lite"/>
    </source>
</evidence>
<keyword evidence="10" id="KW-1185">Reference proteome</keyword>
<evidence type="ECO:0000256" key="4">
    <source>
        <dbReference type="ARBA" id="ARBA00023242"/>
    </source>
</evidence>
<dbReference type="GO" id="GO:0000981">
    <property type="term" value="F:DNA-binding transcription factor activity, RNA polymerase II-specific"/>
    <property type="evidence" value="ECO:0007669"/>
    <property type="project" value="InterPro"/>
</dbReference>
<name>A0A9P1N7Y7_9PELO</name>
<dbReference type="InterPro" id="IPR009057">
    <property type="entry name" value="Homeodomain-like_sf"/>
</dbReference>
<evidence type="ECO:0000313" key="10">
    <source>
        <dbReference type="Proteomes" id="UP001152747"/>
    </source>
</evidence>
<dbReference type="InterPro" id="IPR001356">
    <property type="entry name" value="HD"/>
</dbReference>
<feature type="DNA-binding region" description="Homeobox" evidence="5">
    <location>
        <begin position="67"/>
        <end position="126"/>
    </location>
</feature>
<gene>
    <name evidence="9" type="ORF">CAMP_LOCUS15751</name>
</gene>
<evidence type="ECO:0000256" key="3">
    <source>
        <dbReference type="ARBA" id="ARBA00023155"/>
    </source>
</evidence>
<dbReference type="SMART" id="SM00389">
    <property type="entry name" value="HOX"/>
    <property type="match status" value="1"/>
</dbReference>
<keyword evidence="2 5" id="KW-0238">DNA-binding</keyword>
<feature type="domain" description="Homeobox" evidence="8">
    <location>
        <begin position="65"/>
        <end position="125"/>
    </location>
</feature>
<dbReference type="Gene3D" id="1.10.10.60">
    <property type="entry name" value="Homeodomain-like"/>
    <property type="match status" value="1"/>
</dbReference>
<comment type="subcellular location">
    <subcellularLocation>
        <location evidence="1 5 6">Nucleus</location>
    </subcellularLocation>
</comment>
<comment type="caution">
    <text evidence="9">The sequence shown here is derived from an EMBL/GenBank/DDBJ whole genome shotgun (WGS) entry which is preliminary data.</text>
</comment>
<dbReference type="GO" id="GO:0030154">
    <property type="term" value="P:cell differentiation"/>
    <property type="evidence" value="ECO:0007669"/>
    <property type="project" value="TreeGrafter"/>
</dbReference>
<evidence type="ECO:0000256" key="1">
    <source>
        <dbReference type="ARBA" id="ARBA00004123"/>
    </source>
</evidence>
<dbReference type="PROSITE" id="PS50071">
    <property type="entry name" value="HOMEOBOX_2"/>
    <property type="match status" value="1"/>
</dbReference>
<dbReference type="PROSITE" id="PS00027">
    <property type="entry name" value="HOMEOBOX_1"/>
    <property type="match status" value="1"/>
</dbReference>
<keyword evidence="3 5" id="KW-0371">Homeobox</keyword>